<gene>
    <name evidence="6" type="ORF">GIS00_25480</name>
</gene>
<keyword evidence="2" id="KW-0547">Nucleotide-binding</keyword>
<feature type="domain" description="Mur ligase central" evidence="5">
    <location>
        <begin position="161"/>
        <end position="373"/>
    </location>
</feature>
<dbReference type="RefSeq" id="WP_154771278.1">
    <property type="nucleotide sequence ID" value="NZ_WLYK01000017.1"/>
</dbReference>
<dbReference type="InterPro" id="IPR036615">
    <property type="entry name" value="Mur_ligase_C_dom_sf"/>
</dbReference>
<keyword evidence="1 6" id="KW-0436">Ligase</keyword>
<dbReference type="Pfam" id="PF08245">
    <property type="entry name" value="Mur_ligase_M"/>
    <property type="match status" value="1"/>
</dbReference>
<comment type="caution">
    <text evidence="6">The sequence shown here is derived from an EMBL/GenBank/DDBJ whole genome shotgun (WGS) entry which is preliminary data.</text>
</comment>
<dbReference type="InterPro" id="IPR018109">
    <property type="entry name" value="Folylpolyglutamate_synth_CS"/>
</dbReference>
<evidence type="ECO:0000256" key="1">
    <source>
        <dbReference type="ARBA" id="ARBA00022598"/>
    </source>
</evidence>
<dbReference type="GO" id="GO:0004326">
    <property type="term" value="F:tetrahydrofolylpolyglutamate synthase activity"/>
    <property type="evidence" value="ECO:0007669"/>
    <property type="project" value="InterPro"/>
</dbReference>
<evidence type="ECO:0000313" key="6">
    <source>
        <dbReference type="EMBL" id="MTD17288.1"/>
    </source>
</evidence>
<dbReference type="InterPro" id="IPR004101">
    <property type="entry name" value="Mur_ligase_C"/>
</dbReference>
<dbReference type="GO" id="GO:0005524">
    <property type="term" value="F:ATP binding"/>
    <property type="evidence" value="ECO:0007669"/>
    <property type="project" value="UniProtKB-KW"/>
</dbReference>
<dbReference type="EMBL" id="WLYK01000017">
    <property type="protein sequence ID" value="MTD17288.1"/>
    <property type="molecule type" value="Genomic_DNA"/>
</dbReference>
<feature type="domain" description="Mur ligase C-terminal" evidence="4">
    <location>
        <begin position="399"/>
        <end position="528"/>
    </location>
</feature>
<dbReference type="InterPro" id="IPR013221">
    <property type="entry name" value="Mur_ligase_cen"/>
</dbReference>
<evidence type="ECO:0000256" key="3">
    <source>
        <dbReference type="ARBA" id="ARBA00022840"/>
    </source>
</evidence>
<reference evidence="6 7" key="1">
    <citation type="submission" date="2019-11" db="EMBL/GenBank/DDBJ databases">
        <authorList>
            <person name="Jiang L.-Q."/>
        </authorList>
    </citation>
    <scope>NUCLEOTIDE SEQUENCE [LARGE SCALE GENOMIC DNA]</scope>
    <source>
        <strain evidence="6 7">YIM 132087</strain>
    </source>
</reference>
<sequence>MPTPVELRLLTGPNVYFTRPAVKLTLDASGVLEADPARVVGWQRALRTPDHAVGLPGSPTRAVAAAELAAALVRRAGYRLGLRVAAIATPADDNTVVVAFPFRRRGIGEAFGEEVAAAYRAVTVDGATPSAALAGIKERVTGREPGEPVRPLRPRIPVIAVTGTNGKTTTTRLIAHLMRADGRVPGWSSTDGIVIDGETVETGDWSGPGGAARVLEDPRVTVAVTETARGGILLRGVGTAVNDVSVVTNISADHLGLLGVHTIEQLAEVKSVVARITKPTGWTVLNADDPLVRAMRTVSRARPWFYSPDPENPYLAEALDAGGRAITVLDGVIAVLERGLEPRLLLPVAEVPLTLAGTSRVNVANTLAATAAALAIGAKPDAVREGLRTFSSSAADNAGRLNVYGVGTCAVVLDLAHNEASLESLLEVAGRLRTGSGELVAILGTAGDRTDEAIHAMGSIAAAAADRLMIAGKDKYLRDRAPGEMEQLWRAGAAEAGTLDVPEAPDELTALATILDSDLPEGSAVAVCALEQRAEMAEEILRRGGREMDAAEIAARVHG</sequence>
<accession>A0A7K1FT31</accession>
<evidence type="ECO:0000256" key="2">
    <source>
        <dbReference type="ARBA" id="ARBA00022741"/>
    </source>
</evidence>
<dbReference type="SUPFAM" id="SSF53623">
    <property type="entry name" value="MurD-like peptide ligases, catalytic domain"/>
    <property type="match status" value="1"/>
</dbReference>
<evidence type="ECO:0000259" key="4">
    <source>
        <dbReference type="Pfam" id="PF02875"/>
    </source>
</evidence>
<keyword evidence="3" id="KW-0067">ATP-binding</keyword>
<dbReference type="Gene3D" id="3.40.1190.10">
    <property type="entry name" value="Mur-like, catalytic domain"/>
    <property type="match status" value="1"/>
</dbReference>
<dbReference type="Pfam" id="PF02875">
    <property type="entry name" value="Mur_ligase_C"/>
    <property type="match status" value="1"/>
</dbReference>
<name>A0A7K1FT31_9ACTN</name>
<dbReference type="InterPro" id="IPR036565">
    <property type="entry name" value="Mur-like_cat_sf"/>
</dbReference>
<dbReference type="Gene3D" id="3.90.190.20">
    <property type="entry name" value="Mur ligase, C-terminal domain"/>
    <property type="match status" value="1"/>
</dbReference>
<dbReference type="PROSITE" id="PS01011">
    <property type="entry name" value="FOLYLPOLYGLU_SYNT_1"/>
    <property type="match status" value="1"/>
</dbReference>
<evidence type="ECO:0000313" key="7">
    <source>
        <dbReference type="Proteomes" id="UP000460221"/>
    </source>
</evidence>
<keyword evidence="7" id="KW-1185">Reference proteome</keyword>
<dbReference type="PANTHER" id="PTHR23135:SF18">
    <property type="entry name" value="CYANOPHYCIN SYNTHETASE"/>
    <property type="match status" value="1"/>
</dbReference>
<dbReference type="Proteomes" id="UP000460221">
    <property type="component" value="Unassembled WGS sequence"/>
</dbReference>
<dbReference type="SUPFAM" id="SSF53244">
    <property type="entry name" value="MurD-like peptide ligases, peptide-binding domain"/>
    <property type="match status" value="1"/>
</dbReference>
<evidence type="ECO:0000259" key="5">
    <source>
        <dbReference type="Pfam" id="PF08245"/>
    </source>
</evidence>
<proteinExistence type="predicted"/>
<dbReference type="PANTHER" id="PTHR23135">
    <property type="entry name" value="MUR LIGASE FAMILY MEMBER"/>
    <property type="match status" value="1"/>
</dbReference>
<protein>
    <submittedName>
        <fullName evidence="6">Mur ligase</fullName>
    </submittedName>
</protein>
<organism evidence="6 7">
    <name type="scientific">Nakamurella alba</name>
    <dbReference type="NCBI Taxonomy" id="2665158"/>
    <lineage>
        <taxon>Bacteria</taxon>
        <taxon>Bacillati</taxon>
        <taxon>Actinomycetota</taxon>
        <taxon>Actinomycetes</taxon>
        <taxon>Nakamurellales</taxon>
        <taxon>Nakamurellaceae</taxon>
        <taxon>Nakamurella</taxon>
    </lineage>
</organism>
<dbReference type="AlphaFoldDB" id="A0A7K1FT31"/>